<dbReference type="GO" id="GO:0003684">
    <property type="term" value="F:damaged DNA binding"/>
    <property type="evidence" value="ECO:0007669"/>
    <property type="project" value="InterPro"/>
</dbReference>
<dbReference type="Pfam" id="PF13481">
    <property type="entry name" value="AAA_25"/>
    <property type="match status" value="1"/>
</dbReference>
<keyword evidence="7 11" id="KW-0067">ATP-binding</keyword>
<dbReference type="InterPro" id="IPR020588">
    <property type="entry name" value="RecA_ATP-bd"/>
</dbReference>
<dbReference type="InterPro" id="IPR014721">
    <property type="entry name" value="Ribsml_uS5_D2-typ_fold_subgr"/>
</dbReference>
<comment type="function">
    <text evidence="11">Plays a role in repairing double-strand DNA breaks, probably involving stabilizing or processing branched DNA or blocked replication forks.</text>
</comment>
<evidence type="ECO:0000256" key="3">
    <source>
        <dbReference type="ARBA" id="ARBA00022763"/>
    </source>
</evidence>
<evidence type="ECO:0000256" key="4">
    <source>
        <dbReference type="ARBA" id="ARBA00022771"/>
    </source>
</evidence>
<dbReference type="OrthoDB" id="9803906at2"/>
<accession>M1ZM31</accession>
<dbReference type="EMBL" id="LT669839">
    <property type="protein sequence ID" value="SHD78624.1"/>
    <property type="molecule type" value="Genomic_DNA"/>
</dbReference>
<evidence type="ECO:0000313" key="15">
    <source>
        <dbReference type="EMBL" id="SHD78624.1"/>
    </source>
</evidence>
<reference evidence="15 16" key="1">
    <citation type="submission" date="2016-11" db="EMBL/GenBank/DDBJ databases">
        <authorList>
            <person name="Manzoor S."/>
        </authorList>
    </citation>
    <scope>NUCLEOTIDE SEQUENCE [LARGE SCALE GENOMIC DNA]</scope>
    <source>
        <strain evidence="15">Clostridium ultunense strain Esp</strain>
    </source>
</reference>
<dbReference type="PRINTS" id="PR01874">
    <property type="entry name" value="DNAREPAIRADA"/>
</dbReference>
<evidence type="ECO:0000256" key="13">
    <source>
        <dbReference type="RuleBase" id="RU003555"/>
    </source>
</evidence>
<proteinExistence type="inferred from homology"/>
<evidence type="ECO:0000256" key="6">
    <source>
        <dbReference type="ARBA" id="ARBA00022833"/>
    </source>
</evidence>
<evidence type="ECO:0000256" key="11">
    <source>
        <dbReference type="HAMAP-Rule" id="MF_01498"/>
    </source>
</evidence>
<keyword evidence="16" id="KW-1185">Reference proteome</keyword>
<keyword evidence="10 11" id="KW-0234">DNA repair</keyword>
<keyword evidence="4 13" id="KW-0863">Zinc-finger</keyword>
<dbReference type="SMART" id="SM00382">
    <property type="entry name" value="AAA"/>
    <property type="match status" value="1"/>
</dbReference>
<dbReference type="PANTHER" id="PTHR32472:SF10">
    <property type="entry name" value="DNA REPAIR PROTEIN RADA-LIKE PROTEIN"/>
    <property type="match status" value="1"/>
</dbReference>
<comment type="similarity">
    <text evidence="11 13">Belongs to the RecA family. RadA subfamily.</text>
</comment>
<keyword evidence="6 13" id="KW-0862">Zinc</keyword>
<evidence type="ECO:0000256" key="12">
    <source>
        <dbReference type="NCBIfam" id="TIGR00416"/>
    </source>
</evidence>
<keyword evidence="8 11" id="KW-0346">Stress response</keyword>
<dbReference type="GO" id="GO:0000725">
    <property type="term" value="P:recombinational repair"/>
    <property type="evidence" value="ECO:0007669"/>
    <property type="project" value="UniProtKB-UniRule"/>
</dbReference>
<keyword evidence="3 11" id="KW-0227">DNA damage</keyword>
<evidence type="ECO:0000256" key="8">
    <source>
        <dbReference type="ARBA" id="ARBA00023016"/>
    </source>
</evidence>
<dbReference type="HOGENOM" id="CLU_018264_0_0_9"/>
<dbReference type="GO" id="GO:0008270">
    <property type="term" value="F:zinc ion binding"/>
    <property type="evidence" value="ECO:0007669"/>
    <property type="project" value="UniProtKB-KW"/>
</dbReference>
<keyword evidence="2 11" id="KW-0547">Nucleotide-binding</keyword>
<evidence type="ECO:0000313" key="16">
    <source>
        <dbReference type="Proteomes" id="UP000245423"/>
    </source>
</evidence>
<comment type="function">
    <text evidence="13">DNA-dependent ATPase involved in processing of recombination intermediates, plays a role in repairing DNA breaks. Stimulates the branch migration of RecA-mediated strand transfer reactions, allowing the 3' invading strand to extend heteroduplex DNA faster. Binds ssDNA in the presence of ADP but not other nucleotides, has ATPase activity that is stimulated by ssDNA and various branched DNA structures, but inhibited by SSB. Does not have RecA's homology-searching function.</text>
</comment>
<dbReference type="HAMAP" id="MF_01498">
    <property type="entry name" value="RadA_bact"/>
    <property type="match status" value="1"/>
</dbReference>
<evidence type="ECO:0000256" key="10">
    <source>
        <dbReference type="ARBA" id="ARBA00023204"/>
    </source>
</evidence>
<dbReference type="GO" id="GO:0005829">
    <property type="term" value="C:cytosol"/>
    <property type="evidence" value="ECO:0007669"/>
    <property type="project" value="TreeGrafter"/>
</dbReference>
<dbReference type="RefSeq" id="WP_005588602.1">
    <property type="nucleotide sequence ID" value="NZ_LT669839.1"/>
</dbReference>
<comment type="domain">
    <text evidence="11">The middle region has homology to RecA with ATPase motifs including the RadA KNRFG motif, while the C-terminus is homologous to Lon protease.</text>
</comment>
<evidence type="ECO:0000256" key="5">
    <source>
        <dbReference type="ARBA" id="ARBA00022801"/>
    </source>
</evidence>
<protein>
    <recommendedName>
        <fullName evidence="11 12">DNA repair protein RadA</fullName>
    </recommendedName>
</protein>
<keyword evidence="1 11" id="KW-0479">Metal-binding</keyword>
<dbReference type="InterPro" id="IPR027417">
    <property type="entry name" value="P-loop_NTPase"/>
</dbReference>
<feature type="domain" description="RecA family profile 1" evidence="14">
    <location>
        <begin position="66"/>
        <end position="218"/>
    </location>
</feature>
<evidence type="ECO:0000256" key="2">
    <source>
        <dbReference type="ARBA" id="ARBA00022741"/>
    </source>
</evidence>
<dbReference type="InterPro" id="IPR003593">
    <property type="entry name" value="AAA+_ATPase"/>
</dbReference>
<dbReference type="InterPro" id="IPR020568">
    <property type="entry name" value="Ribosomal_Su5_D2-typ_SF"/>
</dbReference>
<dbReference type="GO" id="GO:0016787">
    <property type="term" value="F:hydrolase activity"/>
    <property type="evidence" value="ECO:0007669"/>
    <property type="project" value="UniProtKB-KW"/>
</dbReference>
<dbReference type="Proteomes" id="UP000245423">
    <property type="component" value="Chromosome 1"/>
</dbReference>
<feature type="short sequence motif" description="RadA KNRFG motif" evidence="11">
    <location>
        <begin position="255"/>
        <end position="259"/>
    </location>
</feature>
<keyword evidence="9 11" id="KW-0238">DNA-binding</keyword>
<dbReference type="GO" id="GO:0140664">
    <property type="term" value="F:ATP-dependent DNA damage sensor activity"/>
    <property type="evidence" value="ECO:0007669"/>
    <property type="project" value="InterPro"/>
</dbReference>
<organism evidence="15 16">
    <name type="scientific">[Clostridium] ultunense Esp</name>
    <dbReference type="NCBI Taxonomy" id="1288971"/>
    <lineage>
        <taxon>Bacteria</taxon>
        <taxon>Bacillati</taxon>
        <taxon>Bacillota</taxon>
        <taxon>Tissierellia</taxon>
        <taxon>Tissierellales</taxon>
        <taxon>Tepidimicrobiaceae</taxon>
        <taxon>Schnuerera</taxon>
    </lineage>
</organism>
<evidence type="ECO:0000256" key="1">
    <source>
        <dbReference type="ARBA" id="ARBA00022723"/>
    </source>
</evidence>
<dbReference type="SUPFAM" id="SSF52540">
    <property type="entry name" value="P-loop containing nucleoside triphosphate hydrolases"/>
    <property type="match status" value="1"/>
</dbReference>
<dbReference type="NCBIfam" id="TIGR00416">
    <property type="entry name" value="sms"/>
    <property type="match status" value="1"/>
</dbReference>
<dbReference type="Gene3D" id="3.30.230.10">
    <property type="match status" value="1"/>
</dbReference>
<dbReference type="Gene3D" id="3.40.50.300">
    <property type="entry name" value="P-loop containing nucleotide triphosphate hydrolases"/>
    <property type="match status" value="1"/>
</dbReference>
<dbReference type="AlphaFoldDB" id="M1ZM31"/>
<evidence type="ECO:0000256" key="7">
    <source>
        <dbReference type="ARBA" id="ARBA00022840"/>
    </source>
</evidence>
<feature type="binding site" evidence="11">
    <location>
        <begin position="95"/>
        <end position="102"/>
    </location>
    <ligand>
        <name>ATP</name>
        <dbReference type="ChEBI" id="CHEBI:30616"/>
    </ligand>
</feature>
<sequence length="462" mass="51449">MKKKIIYRCSQCGNESIRWMGRCSECGSWNSFDEVLIDHKKSDNRKQSQKIERVPPVKLSAIDVDDGHRIVTGIDEFNRVLGGGIVKDSVTILTARPGAGKSTLLLEISEDIAQKGYKVLYASGEESETQIRNRANRILDEIPKDIWILSDISMDNVLNTVDTIDPDLIIIDSIQTFKLDEFNSRAGSPIQTIECANTLVDMAKNKDRPRAVIMVGHMTKANEMAGLRTLEHLVDTVIYLEGESDEELRTLMATKNRFGPTGEIGLFAMGEKGMIPIVNPSEFFITNRKHSEPVPGSALSVIKEGSRLIIVEIESLVSHSFTPYPARIGDCLRKDQLSTLISILEQRGKINLYDKNVVIKTTGGLRLSEQSVNLAIIMSIVSSVWDKGISSDVVFIADVGLTGELKRVPSMEGRIKELDRMGYRKVYISKGGLKGNGKFDNIKVVELRTLQEVIGHVFREKL</sequence>
<dbReference type="PROSITE" id="PS50162">
    <property type="entry name" value="RECA_2"/>
    <property type="match status" value="1"/>
</dbReference>
<evidence type="ECO:0000256" key="9">
    <source>
        <dbReference type="ARBA" id="ARBA00023125"/>
    </source>
</evidence>
<dbReference type="GO" id="GO:0005524">
    <property type="term" value="F:ATP binding"/>
    <property type="evidence" value="ECO:0007669"/>
    <property type="project" value="UniProtKB-UniRule"/>
</dbReference>
<feature type="region of interest" description="Lon-protease-like" evidence="11">
    <location>
        <begin position="356"/>
        <end position="462"/>
    </location>
</feature>
<dbReference type="InterPro" id="IPR041166">
    <property type="entry name" value="Rubredoxin_2"/>
</dbReference>
<dbReference type="Pfam" id="PF18073">
    <property type="entry name" value="Zn_ribbon_LapB"/>
    <property type="match status" value="1"/>
</dbReference>
<dbReference type="SUPFAM" id="SSF54211">
    <property type="entry name" value="Ribosomal protein S5 domain 2-like"/>
    <property type="match status" value="1"/>
</dbReference>
<name>M1ZM31_9FIRM</name>
<dbReference type="PANTHER" id="PTHR32472">
    <property type="entry name" value="DNA REPAIR PROTEIN RADA"/>
    <property type="match status" value="1"/>
</dbReference>
<evidence type="ECO:0000259" key="14">
    <source>
        <dbReference type="PROSITE" id="PS50162"/>
    </source>
</evidence>
<gene>
    <name evidence="11 15" type="primary">radA</name>
    <name evidence="15" type="ORF">CUESP1_3299</name>
</gene>
<dbReference type="InterPro" id="IPR004504">
    <property type="entry name" value="DNA_repair_RadA"/>
</dbReference>
<keyword evidence="5" id="KW-0378">Hydrolase</keyword>